<sequence length="391" mass="44885">MKMSENCNKRGWWTKYSEDRLIEVESKILTVLKSAYKTWFVSIGSTIGKDDQIWTIALNDQAQNTPLVMLHGFAAGLGFWCLNLDDIAKDRPVYAIDLIGFGRSSRPSFAKDCDTAEQQWISALEAWRKQLELDKFILLGHSFGGYLATSYAMSYPDRVKHLILADPWGFSEKPANIQPRTWVKVLGVVLYPLTYFNPLATVRAVGPFGPWLVRKLRSDISNRYEDAFEDKHIITEYIYHCNSQYPSGESAFHTFLKGFGYAKNPMITRYDKLHDHIPITVVYGEKSWITKDPGYVLKDKKKYVNIEIIPRAGHHLYSDEPKIFNEIVRKTCKLSEDPDTIVQNFGDSNSSTRILKHIVVSHDTLTSETVHFEDEEIIEFSEDSNTHITPQ</sequence>
<dbReference type="PRINTS" id="PR00412">
    <property type="entry name" value="EPOXHYDRLASE"/>
</dbReference>
<dbReference type="PANTHER" id="PTHR42886:SF29">
    <property type="entry name" value="PUMMELIG, ISOFORM A"/>
    <property type="match status" value="1"/>
</dbReference>
<comment type="similarity">
    <text evidence="1">Belongs to the peptidase S33 family. ABHD4/ABHD5 subfamily.</text>
</comment>
<dbReference type="GO" id="GO:0052689">
    <property type="term" value="F:carboxylic ester hydrolase activity"/>
    <property type="evidence" value="ECO:0007669"/>
    <property type="project" value="TreeGrafter"/>
</dbReference>
<dbReference type="RefSeq" id="XP_030759585.1">
    <property type="nucleotide sequence ID" value="XM_030903725.1"/>
</dbReference>
<name>A0A6J2Y9I3_SITOR</name>
<evidence type="ECO:0000259" key="2">
    <source>
        <dbReference type="Pfam" id="PF00561"/>
    </source>
</evidence>
<dbReference type="GO" id="GO:0006654">
    <property type="term" value="P:phosphatidic acid biosynthetic process"/>
    <property type="evidence" value="ECO:0007669"/>
    <property type="project" value="TreeGrafter"/>
</dbReference>
<reference evidence="4" key="1">
    <citation type="submission" date="2025-08" db="UniProtKB">
        <authorList>
            <consortium name="RefSeq"/>
        </authorList>
    </citation>
    <scope>IDENTIFICATION</scope>
    <source>
        <tissue evidence="4">Gonads</tissue>
    </source>
</reference>
<protein>
    <submittedName>
        <fullName evidence="4">(Lyso)-N-acylphosphatidylethanolamine lipase-like</fullName>
    </submittedName>
</protein>
<dbReference type="SUPFAM" id="SSF53474">
    <property type="entry name" value="alpha/beta-Hydrolases"/>
    <property type="match status" value="1"/>
</dbReference>
<dbReference type="InParanoid" id="A0A6J2Y9I3"/>
<dbReference type="GeneID" id="115884987"/>
<dbReference type="PRINTS" id="PR00111">
    <property type="entry name" value="ABHYDROLASE"/>
</dbReference>
<dbReference type="InterPro" id="IPR000639">
    <property type="entry name" value="Epox_hydrolase-like"/>
</dbReference>
<dbReference type="InterPro" id="IPR000073">
    <property type="entry name" value="AB_hydrolase_1"/>
</dbReference>
<dbReference type="Gene3D" id="3.40.50.1820">
    <property type="entry name" value="alpha/beta hydrolase"/>
    <property type="match status" value="1"/>
</dbReference>
<dbReference type="GO" id="GO:0055088">
    <property type="term" value="P:lipid homeostasis"/>
    <property type="evidence" value="ECO:0007669"/>
    <property type="project" value="TreeGrafter"/>
</dbReference>
<dbReference type="GO" id="GO:0042171">
    <property type="term" value="F:lysophosphatidic acid acyltransferase activity"/>
    <property type="evidence" value="ECO:0007669"/>
    <property type="project" value="TreeGrafter"/>
</dbReference>
<dbReference type="PANTHER" id="PTHR42886">
    <property type="entry name" value="RE40534P-RELATED"/>
    <property type="match status" value="1"/>
</dbReference>
<dbReference type="KEGG" id="soy:115884987"/>
<dbReference type="GO" id="GO:0005811">
    <property type="term" value="C:lipid droplet"/>
    <property type="evidence" value="ECO:0007669"/>
    <property type="project" value="TreeGrafter"/>
</dbReference>
<evidence type="ECO:0000313" key="4">
    <source>
        <dbReference type="RefSeq" id="XP_030759585.1"/>
    </source>
</evidence>
<dbReference type="GO" id="GO:0005739">
    <property type="term" value="C:mitochondrion"/>
    <property type="evidence" value="ECO:0007669"/>
    <property type="project" value="TreeGrafter"/>
</dbReference>
<dbReference type="InterPro" id="IPR029058">
    <property type="entry name" value="AB_hydrolase_fold"/>
</dbReference>
<dbReference type="OrthoDB" id="7457040at2759"/>
<proteinExistence type="inferred from homology"/>
<dbReference type="Pfam" id="PF00561">
    <property type="entry name" value="Abhydrolase_1"/>
    <property type="match status" value="1"/>
</dbReference>
<dbReference type="Proteomes" id="UP000504635">
    <property type="component" value="Unplaced"/>
</dbReference>
<keyword evidence="3" id="KW-1185">Reference proteome</keyword>
<evidence type="ECO:0000256" key="1">
    <source>
        <dbReference type="ARBA" id="ARBA00038097"/>
    </source>
</evidence>
<organism evidence="3 4">
    <name type="scientific">Sitophilus oryzae</name>
    <name type="common">Rice weevil</name>
    <name type="synonym">Curculio oryzae</name>
    <dbReference type="NCBI Taxonomy" id="7048"/>
    <lineage>
        <taxon>Eukaryota</taxon>
        <taxon>Metazoa</taxon>
        <taxon>Ecdysozoa</taxon>
        <taxon>Arthropoda</taxon>
        <taxon>Hexapoda</taxon>
        <taxon>Insecta</taxon>
        <taxon>Pterygota</taxon>
        <taxon>Neoptera</taxon>
        <taxon>Endopterygota</taxon>
        <taxon>Coleoptera</taxon>
        <taxon>Polyphaga</taxon>
        <taxon>Cucujiformia</taxon>
        <taxon>Curculionidae</taxon>
        <taxon>Dryophthorinae</taxon>
        <taxon>Sitophilus</taxon>
    </lineage>
</organism>
<feature type="domain" description="AB hydrolase-1" evidence="2">
    <location>
        <begin position="66"/>
        <end position="176"/>
    </location>
</feature>
<dbReference type="AlphaFoldDB" id="A0A6J2Y9I3"/>
<accession>A0A6J2Y9I3</accession>
<evidence type="ECO:0000313" key="3">
    <source>
        <dbReference type="Proteomes" id="UP000504635"/>
    </source>
</evidence>
<gene>
    <name evidence="4" type="primary">LOC115884987</name>
</gene>